<name>A0A5P2USY4_9ACTN</name>
<evidence type="ECO:0000256" key="1">
    <source>
        <dbReference type="ARBA" id="ARBA00022450"/>
    </source>
</evidence>
<keyword evidence="2" id="KW-0597">Phosphoprotein</keyword>
<dbReference type="RefSeq" id="WP_150521459.1">
    <property type="nucleotide sequence ID" value="NZ_BMVX01000011.1"/>
</dbReference>
<dbReference type="AlphaFoldDB" id="A0A5P2USY4"/>
<dbReference type="SUPFAM" id="SSF47336">
    <property type="entry name" value="ACP-like"/>
    <property type="match status" value="1"/>
</dbReference>
<dbReference type="EMBL" id="CP023701">
    <property type="protein sequence ID" value="QEU82456.1"/>
    <property type="molecule type" value="Genomic_DNA"/>
</dbReference>
<evidence type="ECO:0000313" key="6">
    <source>
        <dbReference type="EMBL" id="QEU82456.1"/>
    </source>
</evidence>
<dbReference type="InterPro" id="IPR020802">
    <property type="entry name" value="TesA-like"/>
</dbReference>
<dbReference type="GO" id="GO:0031177">
    <property type="term" value="F:phosphopantetheine binding"/>
    <property type="evidence" value="ECO:0007669"/>
    <property type="project" value="InterPro"/>
</dbReference>
<dbReference type="PROSITE" id="PS50075">
    <property type="entry name" value="CARRIER"/>
    <property type="match status" value="1"/>
</dbReference>
<accession>A0A5P2USY4</accession>
<dbReference type="InterPro" id="IPR001031">
    <property type="entry name" value="Thioesterase"/>
</dbReference>
<dbReference type="OrthoDB" id="4539607at2"/>
<dbReference type="PANTHER" id="PTHR43775:SF37">
    <property type="entry name" value="SI:DKEY-61P9.11"/>
    <property type="match status" value="1"/>
</dbReference>
<proteinExistence type="predicted"/>
<dbReference type="KEGG" id="ssub:CP968_33110"/>
<feature type="compositionally biased region" description="Low complexity" evidence="3">
    <location>
        <begin position="172"/>
        <end position="185"/>
    </location>
</feature>
<feature type="region of interest" description="Disordered" evidence="3">
    <location>
        <begin position="41"/>
        <end position="83"/>
    </location>
</feature>
<dbReference type="SMART" id="SM00823">
    <property type="entry name" value="PKS_PP"/>
    <property type="match status" value="1"/>
</dbReference>
<protein>
    <recommendedName>
        <fullName evidence="4">Carrier domain-containing protein</fullName>
    </recommendedName>
</protein>
<dbReference type="InterPro" id="IPR036736">
    <property type="entry name" value="ACP-like_sf"/>
</dbReference>
<reference evidence="5" key="3">
    <citation type="submission" date="2020-09" db="EMBL/GenBank/DDBJ databases">
        <authorList>
            <person name="Sun Q."/>
            <person name="Ohkuma M."/>
        </authorList>
    </citation>
    <scope>NUCLEOTIDE SEQUENCE</scope>
    <source>
        <strain evidence="5">JCM 4834</strain>
    </source>
</reference>
<keyword evidence="1" id="KW-0596">Phosphopantetheine</keyword>
<dbReference type="Proteomes" id="UP000326831">
    <property type="component" value="Chromosome"/>
</dbReference>
<dbReference type="GO" id="GO:0017000">
    <property type="term" value="P:antibiotic biosynthetic process"/>
    <property type="evidence" value="ECO:0007669"/>
    <property type="project" value="UniProtKB-ARBA"/>
</dbReference>
<organism evidence="6 7">
    <name type="scientific">Streptomyces subrutilus</name>
    <dbReference type="NCBI Taxonomy" id="36818"/>
    <lineage>
        <taxon>Bacteria</taxon>
        <taxon>Bacillati</taxon>
        <taxon>Actinomycetota</taxon>
        <taxon>Actinomycetes</taxon>
        <taxon>Kitasatosporales</taxon>
        <taxon>Streptomycetaceae</taxon>
        <taxon>Streptomyces</taxon>
    </lineage>
</organism>
<dbReference type="InterPro" id="IPR020806">
    <property type="entry name" value="PKS_PP-bd"/>
</dbReference>
<evidence type="ECO:0000313" key="5">
    <source>
        <dbReference type="EMBL" id="GGZ71152.1"/>
    </source>
</evidence>
<dbReference type="PANTHER" id="PTHR43775">
    <property type="entry name" value="FATTY ACID SYNTHASE"/>
    <property type="match status" value="1"/>
</dbReference>
<reference evidence="5" key="1">
    <citation type="journal article" date="2014" name="Int. J. Syst. Evol. Microbiol.">
        <title>Complete genome sequence of Corynebacterium casei LMG S-19264T (=DSM 44701T), isolated from a smear-ripened cheese.</title>
        <authorList>
            <consortium name="US DOE Joint Genome Institute (JGI-PGF)"/>
            <person name="Walter F."/>
            <person name="Albersmeier A."/>
            <person name="Kalinowski J."/>
            <person name="Ruckert C."/>
        </authorList>
    </citation>
    <scope>NUCLEOTIDE SEQUENCE</scope>
    <source>
        <strain evidence="5">JCM 4834</strain>
    </source>
</reference>
<feature type="region of interest" description="Disordered" evidence="3">
    <location>
        <begin position="166"/>
        <end position="185"/>
    </location>
</feature>
<dbReference type="Gene3D" id="3.40.50.1820">
    <property type="entry name" value="alpha/beta hydrolase"/>
    <property type="match status" value="1"/>
</dbReference>
<feature type="domain" description="Carrier" evidence="4">
    <location>
        <begin position="88"/>
        <end position="164"/>
    </location>
</feature>
<dbReference type="InterPro" id="IPR050091">
    <property type="entry name" value="PKS_NRPS_Biosynth_Enz"/>
</dbReference>
<evidence type="ECO:0000256" key="3">
    <source>
        <dbReference type="SAM" id="MobiDB-lite"/>
    </source>
</evidence>
<dbReference type="SUPFAM" id="SSF53474">
    <property type="entry name" value="alpha/beta-Hydrolases"/>
    <property type="match status" value="1"/>
</dbReference>
<evidence type="ECO:0000259" key="4">
    <source>
        <dbReference type="PROSITE" id="PS50075"/>
    </source>
</evidence>
<evidence type="ECO:0000313" key="7">
    <source>
        <dbReference type="Proteomes" id="UP000326831"/>
    </source>
</evidence>
<keyword evidence="7" id="KW-1185">Reference proteome</keyword>
<dbReference type="Gene3D" id="1.10.1200.10">
    <property type="entry name" value="ACP-like"/>
    <property type="match status" value="1"/>
</dbReference>
<sequence length="459" mass="47022">MGRAGFAPLTPEEGLALFDAAVRGADPAPVAARLAPSLVTGARSRTTARSTRSTGPAAHPATGPSAPSGPATTPAPRLADATPDGRAGLLLAEVRALAAEVLGHTEADEAIGPDDRLADRGLDSLAAVELRNRLATATQSTLPPTLLFDFPTPRAVATHLAERYVPRTTQPTAAPAPASDTGAAAGDAFPDSLGTLFRTACAQGRTMDGMALLTVAARPRPVFDSAEAPGEVPAAVPLATGGTGPRLLCFPALSALAGPEEYVRLGLRLRGLRPVTALPHPGFARSQPLPATLDAFVTAQAAAVRAAAEGEPFALLGRSAGGWAAQAVAQRLAAEDAAPVAVVLLDTYPAGRADGEEALSAMTAGMLRRAARFASSDPGRLTAMAGHFALYSGWRPARPAAPTLFLRARDPLPGTPPAPAWPLPHTEVTVPGDHFTLLEAHADTTALAVQHWLTGLPRR</sequence>
<feature type="compositionally biased region" description="Low complexity" evidence="3">
    <location>
        <begin position="41"/>
        <end position="76"/>
    </location>
</feature>
<gene>
    <name evidence="6" type="ORF">CP968_33110</name>
    <name evidence="5" type="ORF">GCM10010371_33960</name>
</gene>
<dbReference type="Proteomes" id="UP000634660">
    <property type="component" value="Unassembled WGS sequence"/>
</dbReference>
<reference evidence="6 7" key="2">
    <citation type="submission" date="2017-09" db="EMBL/GenBank/DDBJ databases">
        <authorList>
            <person name="Lee N."/>
            <person name="Cho B.-K."/>
        </authorList>
    </citation>
    <scope>NUCLEOTIDE SEQUENCE [LARGE SCALE GENOMIC DNA]</scope>
    <source>
        <strain evidence="6 7">ATCC 27467</strain>
    </source>
</reference>
<dbReference type="InterPro" id="IPR029058">
    <property type="entry name" value="AB_hydrolase_fold"/>
</dbReference>
<dbReference type="EMBL" id="BMVX01000011">
    <property type="protein sequence ID" value="GGZ71152.1"/>
    <property type="molecule type" value="Genomic_DNA"/>
</dbReference>
<dbReference type="SMART" id="SM00824">
    <property type="entry name" value="PKS_TE"/>
    <property type="match status" value="1"/>
</dbReference>
<dbReference type="Pfam" id="PF00550">
    <property type="entry name" value="PP-binding"/>
    <property type="match status" value="1"/>
</dbReference>
<evidence type="ECO:0000256" key="2">
    <source>
        <dbReference type="ARBA" id="ARBA00022553"/>
    </source>
</evidence>
<dbReference type="InterPro" id="IPR009081">
    <property type="entry name" value="PP-bd_ACP"/>
</dbReference>
<dbReference type="Pfam" id="PF00975">
    <property type="entry name" value="Thioesterase"/>
    <property type="match status" value="1"/>
</dbReference>
<dbReference type="GO" id="GO:0006633">
    <property type="term" value="P:fatty acid biosynthetic process"/>
    <property type="evidence" value="ECO:0007669"/>
    <property type="project" value="TreeGrafter"/>
</dbReference>
<dbReference type="GO" id="GO:0004312">
    <property type="term" value="F:fatty acid synthase activity"/>
    <property type="evidence" value="ECO:0007669"/>
    <property type="project" value="TreeGrafter"/>
</dbReference>